<sequence length="113" mass="12708">MIYIVEIPPSAGNATLSAFLGLTTLAGHPLDAVDAPALIVKKNSIFKVHHRGFGTRRSVYMVDETHYHQVGGPERHIWIIYERLKRSAKVESTKSTRTAILVELERHCSRMGR</sequence>
<evidence type="ECO:0000313" key="1">
    <source>
        <dbReference type="EMBL" id="KAF0769721.1"/>
    </source>
</evidence>
<dbReference type="AlphaFoldDB" id="A0A6G0ZGU9"/>
<keyword evidence="2" id="KW-1185">Reference proteome</keyword>
<gene>
    <name evidence="1" type="ORF">FWK35_00019814</name>
</gene>
<dbReference type="EMBL" id="VUJU01000546">
    <property type="protein sequence ID" value="KAF0769721.1"/>
    <property type="molecule type" value="Genomic_DNA"/>
</dbReference>
<proteinExistence type="predicted"/>
<dbReference type="OrthoDB" id="6594935at2759"/>
<name>A0A6G0ZGU9_APHCR</name>
<comment type="caution">
    <text evidence="1">The sequence shown here is derived from an EMBL/GenBank/DDBJ whole genome shotgun (WGS) entry which is preliminary data.</text>
</comment>
<organism evidence="1 2">
    <name type="scientific">Aphis craccivora</name>
    <name type="common">Cowpea aphid</name>
    <dbReference type="NCBI Taxonomy" id="307492"/>
    <lineage>
        <taxon>Eukaryota</taxon>
        <taxon>Metazoa</taxon>
        <taxon>Ecdysozoa</taxon>
        <taxon>Arthropoda</taxon>
        <taxon>Hexapoda</taxon>
        <taxon>Insecta</taxon>
        <taxon>Pterygota</taxon>
        <taxon>Neoptera</taxon>
        <taxon>Paraneoptera</taxon>
        <taxon>Hemiptera</taxon>
        <taxon>Sternorrhyncha</taxon>
        <taxon>Aphidomorpha</taxon>
        <taxon>Aphidoidea</taxon>
        <taxon>Aphididae</taxon>
        <taxon>Aphidini</taxon>
        <taxon>Aphis</taxon>
        <taxon>Aphis</taxon>
    </lineage>
</organism>
<accession>A0A6G0ZGU9</accession>
<reference evidence="1 2" key="1">
    <citation type="submission" date="2019-08" db="EMBL/GenBank/DDBJ databases">
        <title>Whole genome of Aphis craccivora.</title>
        <authorList>
            <person name="Voronova N.V."/>
            <person name="Shulinski R.S."/>
            <person name="Bandarenka Y.V."/>
            <person name="Zhorov D.G."/>
            <person name="Warner D."/>
        </authorList>
    </citation>
    <scope>NUCLEOTIDE SEQUENCE [LARGE SCALE GENOMIC DNA]</scope>
    <source>
        <strain evidence="1">180601</strain>
        <tissue evidence="1">Whole Body</tissue>
    </source>
</reference>
<evidence type="ECO:0000313" key="2">
    <source>
        <dbReference type="Proteomes" id="UP000478052"/>
    </source>
</evidence>
<dbReference type="Proteomes" id="UP000478052">
    <property type="component" value="Unassembled WGS sequence"/>
</dbReference>
<protein>
    <submittedName>
        <fullName evidence="1">Uncharacterized protein</fullName>
    </submittedName>
</protein>